<feature type="compositionally biased region" description="Polar residues" evidence="1">
    <location>
        <begin position="28"/>
        <end position="41"/>
    </location>
</feature>
<protein>
    <submittedName>
        <fullName evidence="2">Uncharacterized protein</fullName>
    </submittedName>
</protein>
<name>A0AAV2CPP9_9ROSI</name>
<feature type="region of interest" description="Disordered" evidence="1">
    <location>
        <begin position="28"/>
        <end position="60"/>
    </location>
</feature>
<dbReference type="AlphaFoldDB" id="A0AAV2CPP9"/>
<evidence type="ECO:0000313" key="3">
    <source>
        <dbReference type="Proteomes" id="UP001497516"/>
    </source>
</evidence>
<dbReference type="Proteomes" id="UP001497516">
    <property type="component" value="Chromosome 1"/>
</dbReference>
<sequence length="100" mass="11167">MADSKAIRVESRIPALVFAPPRLFRPSQFLSRPRQTSSSFPSPGHGCKEEPQASQIPRSSLHQGLDFSSSWLSAIIAIKMGRRAVWFMWKLSLVERIAGS</sequence>
<evidence type="ECO:0000256" key="1">
    <source>
        <dbReference type="SAM" id="MobiDB-lite"/>
    </source>
</evidence>
<proteinExistence type="predicted"/>
<keyword evidence="3" id="KW-1185">Reference proteome</keyword>
<accession>A0AAV2CPP9</accession>
<organism evidence="2 3">
    <name type="scientific">Linum trigynum</name>
    <dbReference type="NCBI Taxonomy" id="586398"/>
    <lineage>
        <taxon>Eukaryota</taxon>
        <taxon>Viridiplantae</taxon>
        <taxon>Streptophyta</taxon>
        <taxon>Embryophyta</taxon>
        <taxon>Tracheophyta</taxon>
        <taxon>Spermatophyta</taxon>
        <taxon>Magnoliopsida</taxon>
        <taxon>eudicotyledons</taxon>
        <taxon>Gunneridae</taxon>
        <taxon>Pentapetalae</taxon>
        <taxon>rosids</taxon>
        <taxon>fabids</taxon>
        <taxon>Malpighiales</taxon>
        <taxon>Linaceae</taxon>
        <taxon>Linum</taxon>
    </lineage>
</organism>
<dbReference type="EMBL" id="OZ034813">
    <property type="protein sequence ID" value="CAL1358290.1"/>
    <property type="molecule type" value="Genomic_DNA"/>
</dbReference>
<reference evidence="2 3" key="1">
    <citation type="submission" date="2024-04" db="EMBL/GenBank/DDBJ databases">
        <authorList>
            <person name="Fracassetti M."/>
        </authorList>
    </citation>
    <scope>NUCLEOTIDE SEQUENCE [LARGE SCALE GENOMIC DNA]</scope>
</reference>
<evidence type="ECO:0000313" key="2">
    <source>
        <dbReference type="EMBL" id="CAL1358290.1"/>
    </source>
</evidence>
<gene>
    <name evidence="2" type="ORF">LTRI10_LOCUS5850</name>
</gene>